<comment type="caution">
    <text evidence="1">The sequence shown here is derived from an EMBL/GenBank/DDBJ whole genome shotgun (WGS) entry which is preliminary data.</text>
</comment>
<dbReference type="EMBL" id="DAKRPA010000175">
    <property type="protein sequence ID" value="DAZ96175.1"/>
    <property type="molecule type" value="Genomic_DNA"/>
</dbReference>
<reference evidence="1" key="2">
    <citation type="journal article" date="2023" name="Microbiol Resour">
        <title>Decontamination and Annotation of the Draft Genome Sequence of the Oomycete Lagenidium giganteum ARSEF 373.</title>
        <authorList>
            <person name="Morgan W.R."/>
            <person name="Tartar A."/>
        </authorList>
    </citation>
    <scope>NUCLEOTIDE SEQUENCE</scope>
    <source>
        <strain evidence="1">ARSEF 373</strain>
    </source>
</reference>
<gene>
    <name evidence="1" type="ORF">N0F65_012365</name>
</gene>
<protein>
    <submittedName>
        <fullName evidence="1">Uncharacterized protein</fullName>
    </submittedName>
</protein>
<reference evidence="1" key="1">
    <citation type="submission" date="2022-11" db="EMBL/GenBank/DDBJ databases">
        <authorList>
            <person name="Morgan W.R."/>
            <person name="Tartar A."/>
        </authorList>
    </citation>
    <scope>NUCLEOTIDE SEQUENCE</scope>
    <source>
        <strain evidence="1">ARSEF 373</strain>
    </source>
</reference>
<proteinExistence type="predicted"/>
<accession>A0AAV2YQA5</accession>
<dbReference type="Proteomes" id="UP001146120">
    <property type="component" value="Unassembled WGS sequence"/>
</dbReference>
<evidence type="ECO:0000313" key="2">
    <source>
        <dbReference type="Proteomes" id="UP001146120"/>
    </source>
</evidence>
<keyword evidence="2" id="KW-1185">Reference proteome</keyword>
<evidence type="ECO:0000313" key="1">
    <source>
        <dbReference type="EMBL" id="DAZ96175.1"/>
    </source>
</evidence>
<name>A0AAV2YQA5_9STRA</name>
<organism evidence="1 2">
    <name type="scientific">Lagenidium giganteum</name>
    <dbReference type="NCBI Taxonomy" id="4803"/>
    <lineage>
        <taxon>Eukaryota</taxon>
        <taxon>Sar</taxon>
        <taxon>Stramenopiles</taxon>
        <taxon>Oomycota</taxon>
        <taxon>Peronosporomycetes</taxon>
        <taxon>Pythiales</taxon>
        <taxon>Pythiaceae</taxon>
    </lineage>
</organism>
<dbReference type="AlphaFoldDB" id="A0AAV2YQA5"/>
<sequence length="67" mass="7000">MMEPSHSRINIQGVSPGLGAEVVGLENVLLGTMMDGKGLAFVLEDVLHVPGAQHELLAPGVVNGKRI</sequence>